<dbReference type="CDD" id="cd03255">
    <property type="entry name" value="ABC_MJ0796_LolCDE_FtsE"/>
    <property type="match status" value="1"/>
</dbReference>
<dbReference type="InterPro" id="IPR003439">
    <property type="entry name" value="ABC_transporter-like_ATP-bd"/>
</dbReference>
<evidence type="ECO:0000256" key="1">
    <source>
        <dbReference type="ARBA" id="ARBA00022448"/>
    </source>
</evidence>
<dbReference type="InterPro" id="IPR017911">
    <property type="entry name" value="MacB-like_ATP-bd"/>
</dbReference>
<dbReference type="OrthoDB" id="6224429at2"/>
<dbReference type="PROSITE" id="PS00211">
    <property type="entry name" value="ABC_TRANSPORTER_1"/>
    <property type="match status" value="1"/>
</dbReference>
<dbReference type="AlphaFoldDB" id="A0A4U1BNM6"/>
<dbReference type="InterPro" id="IPR015854">
    <property type="entry name" value="ABC_transpr_LolD-like"/>
</dbReference>
<organism evidence="6 7">
    <name type="scientific">Ferrimonas aestuarii</name>
    <dbReference type="NCBI Taxonomy" id="2569539"/>
    <lineage>
        <taxon>Bacteria</taxon>
        <taxon>Pseudomonadati</taxon>
        <taxon>Pseudomonadota</taxon>
        <taxon>Gammaproteobacteria</taxon>
        <taxon>Alteromonadales</taxon>
        <taxon>Ferrimonadaceae</taxon>
        <taxon>Ferrimonas</taxon>
    </lineage>
</organism>
<evidence type="ECO:0000313" key="6">
    <source>
        <dbReference type="EMBL" id="TKB55336.1"/>
    </source>
</evidence>
<dbReference type="GO" id="GO:0022857">
    <property type="term" value="F:transmembrane transporter activity"/>
    <property type="evidence" value="ECO:0007669"/>
    <property type="project" value="TreeGrafter"/>
</dbReference>
<comment type="caution">
    <text evidence="6">The sequence shown here is derived from an EMBL/GenBank/DDBJ whole genome shotgun (WGS) entry which is preliminary data.</text>
</comment>
<sequence length="245" mass="26040">MDVLQLNNIQKTFGEGGQANAVLKGVSFSVAKGEFVAISGPSGCGKSTLLSIMGLLDTPDGGDYLIEGQNVSSLNADGRAQLRGKQVGFVFQAFNLIDELTVQENVALPLKYQEVAKSERLSRAKHCLEQVGLGDKLNLLPNQLSGGQQQRVSIARALAGQSGIVLVDEPTGNLDSKNGDAVMKLLQDLNGQGTTIVLVTHDPRYADMAHRTIMLKDGLVEREMVASSGLVPANQPIRESDTVAV</sequence>
<dbReference type="FunFam" id="3.40.50.300:FF:000032">
    <property type="entry name" value="Export ABC transporter ATP-binding protein"/>
    <property type="match status" value="1"/>
</dbReference>
<keyword evidence="2" id="KW-0547">Nucleotide-binding</keyword>
<evidence type="ECO:0000259" key="5">
    <source>
        <dbReference type="PROSITE" id="PS50893"/>
    </source>
</evidence>
<proteinExistence type="inferred from homology"/>
<dbReference type="PROSITE" id="PS50893">
    <property type="entry name" value="ABC_TRANSPORTER_2"/>
    <property type="match status" value="1"/>
</dbReference>
<dbReference type="Gene3D" id="3.40.50.300">
    <property type="entry name" value="P-loop containing nucleotide triphosphate hydrolases"/>
    <property type="match status" value="1"/>
</dbReference>
<dbReference type="Pfam" id="PF00005">
    <property type="entry name" value="ABC_tran"/>
    <property type="match status" value="1"/>
</dbReference>
<evidence type="ECO:0000256" key="4">
    <source>
        <dbReference type="ARBA" id="ARBA00038388"/>
    </source>
</evidence>
<feature type="domain" description="ABC transporter" evidence="5">
    <location>
        <begin position="4"/>
        <end position="242"/>
    </location>
</feature>
<dbReference type="SUPFAM" id="SSF52540">
    <property type="entry name" value="P-loop containing nucleoside triphosphate hydrolases"/>
    <property type="match status" value="1"/>
</dbReference>
<accession>A0A4U1BNM6</accession>
<keyword evidence="3 6" id="KW-0067">ATP-binding</keyword>
<dbReference type="InterPro" id="IPR027417">
    <property type="entry name" value="P-loop_NTPase"/>
</dbReference>
<dbReference type="RefSeq" id="WP_136863093.1">
    <property type="nucleotide sequence ID" value="NZ_SWCJ01000005.1"/>
</dbReference>
<dbReference type="EMBL" id="SWCJ01000005">
    <property type="protein sequence ID" value="TKB55336.1"/>
    <property type="molecule type" value="Genomic_DNA"/>
</dbReference>
<dbReference type="GO" id="GO:0005886">
    <property type="term" value="C:plasma membrane"/>
    <property type="evidence" value="ECO:0007669"/>
    <property type="project" value="TreeGrafter"/>
</dbReference>
<dbReference type="Proteomes" id="UP000305675">
    <property type="component" value="Unassembled WGS sequence"/>
</dbReference>
<evidence type="ECO:0000256" key="3">
    <source>
        <dbReference type="ARBA" id="ARBA00022840"/>
    </source>
</evidence>
<keyword evidence="1" id="KW-0813">Transport</keyword>
<dbReference type="InterPro" id="IPR017871">
    <property type="entry name" value="ABC_transporter-like_CS"/>
</dbReference>
<dbReference type="GO" id="GO:0016887">
    <property type="term" value="F:ATP hydrolysis activity"/>
    <property type="evidence" value="ECO:0007669"/>
    <property type="project" value="InterPro"/>
</dbReference>
<evidence type="ECO:0000256" key="2">
    <source>
        <dbReference type="ARBA" id="ARBA00022741"/>
    </source>
</evidence>
<dbReference type="GO" id="GO:1902495">
    <property type="term" value="C:transmembrane transporter complex"/>
    <property type="evidence" value="ECO:0007669"/>
    <property type="project" value="UniProtKB-ARBA"/>
</dbReference>
<reference evidence="6 7" key="1">
    <citation type="submission" date="2019-04" db="EMBL/GenBank/DDBJ databases">
        <authorList>
            <person name="Hwang J.C."/>
        </authorList>
    </citation>
    <scope>NUCLEOTIDE SEQUENCE [LARGE SCALE GENOMIC DNA]</scope>
    <source>
        <strain evidence="6 7">IMCC35002</strain>
    </source>
</reference>
<dbReference type="PANTHER" id="PTHR24220:SF648">
    <property type="entry name" value="ABC TRANSPORTER ATP-BINDING PROTEIN YTRE"/>
    <property type="match status" value="1"/>
</dbReference>
<protein>
    <submittedName>
        <fullName evidence="6">ABC transporter ATP-binding protein</fullName>
    </submittedName>
</protein>
<dbReference type="GO" id="GO:0005524">
    <property type="term" value="F:ATP binding"/>
    <property type="evidence" value="ECO:0007669"/>
    <property type="project" value="UniProtKB-KW"/>
</dbReference>
<dbReference type="InterPro" id="IPR003593">
    <property type="entry name" value="AAA+_ATPase"/>
</dbReference>
<gene>
    <name evidence="6" type="ORF">FCL42_09060</name>
</gene>
<dbReference type="SMART" id="SM00382">
    <property type="entry name" value="AAA"/>
    <property type="match status" value="1"/>
</dbReference>
<dbReference type="PANTHER" id="PTHR24220">
    <property type="entry name" value="IMPORT ATP-BINDING PROTEIN"/>
    <property type="match status" value="1"/>
</dbReference>
<keyword evidence="7" id="KW-1185">Reference proteome</keyword>
<name>A0A4U1BNM6_9GAMM</name>
<evidence type="ECO:0000313" key="7">
    <source>
        <dbReference type="Proteomes" id="UP000305675"/>
    </source>
</evidence>
<comment type="similarity">
    <text evidence="4">Belongs to the ABC transporter superfamily. Macrolide exporter (TC 3.A.1.122) family.</text>
</comment>